<comment type="subcellular location">
    <subcellularLocation>
        <location evidence="1">Cell membrane</location>
        <topology evidence="1">Multi-pass membrane protein</topology>
    </subcellularLocation>
</comment>
<dbReference type="SUPFAM" id="SSF48652">
    <property type="entry name" value="Tetraspanin"/>
    <property type="match status" value="1"/>
</dbReference>
<name>A0AA41MZ19_SCICA</name>
<comment type="caution">
    <text evidence="14">The sequence shown here is derived from an EMBL/GenBank/DDBJ whole genome shotgun (WGS) entry which is preliminary data.</text>
</comment>
<evidence type="ECO:0000256" key="10">
    <source>
        <dbReference type="PROSITE-ProRule" id="PRU00191"/>
    </source>
</evidence>
<evidence type="ECO:0000256" key="6">
    <source>
        <dbReference type="ARBA" id="ARBA00022999"/>
    </source>
</evidence>
<evidence type="ECO:0000256" key="3">
    <source>
        <dbReference type="ARBA" id="ARBA00022475"/>
    </source>
</evidence>
<dbReference type="Gene3D" id="3.30.505.10">
    <property type="entry name" value="SH2 domain"/>
    <property type="match status" value="1"/>
</dbReference>
<dbReference type="InterPro" id="IPR036860">
    <property type="entry name" value="SH2_dom_sf"/>
</dbReference>
<dbReference type="Pfam" id="PF00335">
    <property type="entry name" value="Tetraspanin"/>
    <property type="match status" value="1"/>
</dbReference>
<dbReference type="EMBL" id="JAATJV010373080">
    <property type="protein sequence ID" value="MBZ3880524.1"/>
    <property type="molecule type" value="Genomic_DNA"/>
</dbReference>
<protein>
    <submittedName>
        <fullName evidence="14">SH2 domain-containing protein 4B</fullName>
    </submittedName>
</protein>
<dbReference type="AlphaFoldDB" id="A0AA41MZ19"/>
<feature type="region of interest" description="Disordered" evidence="11">
    <location>
        <begin position="600"/>
        <end position="621"/>
    </location>
</feature>
<organism evidence="14 15">
    <name type="scientific">Sciurus carolinensis</name>
    <name type="common">Eastern gray squirrel</name>
    <dbReference type="NCBI Taxonomy" id="30640"/>
    <lineage>
        <taxon>Eukaryota</taxon>
        <taxon>Metazoa</taxon>
        <taxon>Chordata</taxon>
        <taxon>Craniata</taxon>
        <taxon>Vertebrata</taxon>
        <taxon>Euteleostomi</taxon>
        <taxon>Mammalia</taxon>
        <taxon>Eutheria</taxon>
        <taxon>Euarchontoglires</taxon>
        <taxon>Glires</taxon>
        <taxon>Rodentia</taxon>
        <taxon>Sciuromorpha</taxon>
        <taxon>Sciuridae</taxon>
        <taxon>Sciurinae</taxon>
        <taxon>Sciurini</taxon>
        <taxon>Sciurus</taxon>
    </lineage>
</organism>
<dbReference type="Pfam" id="PF00017">
    <property type="entry name" value="SH2"/>
    <property type="match status" value="1"/>
</dbReference>
<keyword evidence="9" id="KW-0325">Glycoprotein</keyword>
<gene>
    <name evidence="14" type="ORF">SUZIE_158360</name>
</gene>
<keyword evidence="8" id="KW-1015">Disulfide bond</keyword>
<comment type="similarity">
    <text evidence="2">Belongs to the tetraspanin (TM4SF) family.</text>
</comment>
<keyword evidence="5 12" id="KW-1133">Transmembrane helix</keyword>
<evidence type="ECO:0000256" key="2">
    <source>
        <dbReference type="ARBA" id="ARBA00006840"/>
    </source>
</evidence>
<dbReference type="FunFam" id="1.10.1450.10:FF:000001">
    <property type="entry name" value="Tetraspanin"/>
    <property type="match status" value="1"/>
</dbReference>
<feature type="transmembrane region" description="Helical" evidence="12">
    <location>
        <begin position="133"/>
        <end position="158"/>
    </location>
</feature>
<sequence length="823" mass="94696">MLHSSSLPAGCVSVRFPVWHLFSILNWLDLKETRGLQGPASQKMHYYRYSNAEVSCWYKYLLFSYNIVFWLAGVVFLGVGLWAWSEKGVLSDLTKVTRLHGIDPVVLVLMVGVVMFTLGFAGCVGALRENICLLKFFCGAIVLIFFLELAVAVLAFLFQDWVRDRFREFFESNIRSYRDDIDLQNLIDSLQKANQCCGAYGPEDWDLNVYFNCSGASYSREKCGVPFSCCVPDPAQKVVNTQCGYDVRIQLKSKWDEFIFTKGCIQALEGWLPRNIYIVAGVFIAISLLQHTLLSDCRGRQREASRREKKYPGKAGRRGRKCLSVGQWLRGTDRASVAARSTRLGPLGAQEHLQTPAPHCRLWVIGARQMDGHILGWDMGKGITGGIMLQQILHDMYIDPELLAELSDVQKHILFYKMREEQLRRWHEREAWETLAQGDGLRPPKVKRASDKHIQWLLGADGEVWVWVMGEGPGDKPYEEISEELIAERARLQAQREAEELWKQKEAEITKKFRDALANEKARILAEKWKVEMEDRKAAKVLEERIHEEFKKKEEEERKRGQEQIRLQEEQREKELYWSLKQAQLRCQASEKEEREWEEQLRKSKAADEERSRRAQRARDEYRRHSLRAIQKGTVAGLSSMFQELGQNHEQESRLYHHLPGPGPPTPLAVPVKTWERPLRPLSREVIVRWFKEEQLPRRAGFERNTKSIAPWFHGIISRENAEDLLENMTEGAFLIRVSEKIWGYTLSYRLQKGFKHFLVDASGDFYSFLGVDPNRHATLTDLIDFHKDALATDSAVSVPTMESGSSNLADSTLGNLCPIPGT</sequence>
<keyword evidence="7 12" id="KW-0472">Membrane</keyword>
<dbReference type="InterPro" id="IPR008952">
    <property type="entry name" value="Tetraspanin_EC2_sf"/>
</dbReference>
<evidence type="ECO:0000256" key="11">
    <source>
        <dbReference type="SAM" id="MobiDB-lite"/>
    </source>
</evidence>
<dbReference type="PRINTS" id="PR00259">
    <property type="entry name" value="TMFOUR"/>
</dbReference>
<keyword evidence="3" id="KW-1003">Cell membrane</keyword>
<dbReference type="InterPro" id="IPR018503">
    <property type="entry name" value="Tetraspanin_CS"/>
</dbReference>
<dbReference type="Proteomes" id="UP001166674">
    <property type="component" value="Unassembled WGS sequence"/>
</dbReference>
<proteinExistence type="inferred from homology"/>
<dbReference type="GO" id="GO:0005886">
    <property type="term" value="C:plasma membrane"/>
    <property type="evidence" value="ECO:0007669"/>
    <property type="project" value="UniProtKB-SubCell"/>
</dbReference>
<dbReference type="InterPro" id="IPR000980">
    <property type="entry name" value="SH2"/>
</dbReference>
<evidence type="ECO:0000256" key="1">
    <source>
        <dbReference type="ARBA" id="ARBA00004651"/>
    </source>
</evidence>
<dbReference type="InterPro" id="IPR018499">
    <property type="entry name" value="Tetraspanin/Peripherin"/>
</dbReference>
<dbReference type="PROSITE" id="PS00421">
    <property type="entry name" value="TM4_1"/>
    <property type="match status" value="1"/>
</dbReference>
<dbReference type="SUPFAM" id="SSF55550">
    <property type="entry name" value="SH2 domain"/>
    <property type="match status" value="1"/>
</dbReference>
<feature type="domain" description="SH2" evidence="13">
    <location>
        <begin position="712"/>
        <end position="801"/>
    </location>
</feature>
<dbReference type="PROSITE" id="PS50001">
    <property type="entry name" value="SH2"/>
    <property type="match status" value="1"/>
</dbReference>
<dbReference type="Gene3D" id="1.10.1450.10">
    <property type="entry name" value="Tetraspanin"/>
    <property type="match status" value="1"/>
</dbReference>
<evidence type="ECO:0000256" key="7">
    <source>
        <dbReference type="ARBA" id="ARBA00023136"/>
    </source>
</evidence>
<evidence type="ECO:0000256" key="5">
    <source>
        <dbReference type="ARBA" id="ARBA00022989"/>
    </source>
</evidence>
<dbReference type="PANTHER" id="PTHR14388:SF7">
    <property type="entry name" value="SH2 DOMAIN-CONTAINING PROTEIN 4B"/>
    <property type="match status" value="1"/>
</dbReference>
<evidence type="ECO:0000256" key="4">
    <source>
        <dbReference type="ARBA" id="ARBA00022692"/>
    </source>
</evidence>
<evidence type="ECO:0000256" key="8">
    <source>
        <dbReference type="ARBA" id="ARBA00023157"/>
    </source>
</evidence>
<dbReference type="PANTHER" id="PTHR14388">
    <property type="entry name" value="T CELL-SPECIFIC ADAPTER PROTEIN TSAD"/>
    <property type="match status" value="1"/>
</dbReference>
<evidence type="ECO:0000313" key="15">
    <source>
        <dbReference type="Proteomes" id="UP001166674"/>
    </source>
</evidence>
<dbReference type="SMART" id="SM00252">
    <property type="entry name" value="SH2"/>
    <property type="match status" value="1"/>
</dbReference>
<accession>A0AA41MZ19</accession>
<feature type="transmembrane region" description="Helical" evidence="12">
    <location>
        <begin position="67"/>
        <end position="84"/>
    </location>
</feature>
<evidence type="ECO:0000313" key="14">
    <source>
        <dbReference type="EMBL" id="MBZ3880524.1"/>
    </source>
</evidence>
<keyword evidence="4 12" id="KW-0812">Transmembrane</keyword>
<feature type="transmembrane region" description="Helical" evidence="12">
    <location>
        <begin position="105"/>
        <end position="127"/>
    </location>
</feature>
<reference evidence="14" key="1">
    <citation type="submission" date="2020-03" db="EMBL/GenBank/DDBJ databases">
        <title>Studies in the Genomics of Life Span.</title>
        <authorList>
            <person name="Glass D."/>
        </authorList>
    </citation>
    <scope>NUCLEOTIDE SEQUENCE</scope>
    <source>
        <strain evidence="14">SUZIE</strain>
        <tissue evidence="14">Muscle</tissue>
    </source>
</reference>
<evidence type="ECO:0000256" key="12">
    <source>
        <dbReference type="SAM" id="Phobius"/>
    </source>
</evidence>
<evidence type="ECO:0000259" key="13">
    <source>
        <dbReference type="PROSITE" id="PS50001"/>
    </source>
</evidence>
<dbReference type="CDD" id="cd03159">
    <property type="entry name" value="TM4SF9_like_LEL"/>
    <property type="match status" value="1"/>
</dbReference>
<keyword evidence="15" id="KW-1185">Reference proteome</keyword>
<keyword evidence="6 10" id="KW-0727">SH2 domain</keyword>
<evidence type="ECO:0000256" key="9">
    <source>
        <dbReference type="ARBA" id="ARBA00023180"/>
    </source>
</evidence>
<dbReference type="GO" id="GO:0005737">
    <property type="term" value="C:cytoplasm"/>
    <property type="evidence" value="ECO:0007669"/>
    <property type="project" value="TreeGrafter"/>
</dbReference>